<gene>
    <name evidence="2" type="ORF">Q604_UNBC17906G0001</name>
</gene>
<feature type="non-terminal residue" evidence="2">
    <location>
        <position position="21"/>
    </location>
</feature>
<dbReference type="AlphaFoldDB" id="W1X8R3"/>
<feature type="region of interest" description="Disordered" evidence="1">
    <location>
        <begin position="1"/>
        <end position="21"/>
    </location>
</feature>
<sequence length="21" mass="2372">MNFSILEESNEQTSSNVKTNV</sequence>
<proteinExistence type="predicted"/>
<name>W1X8R3_9ZZZZ</name>
<reference evidence="2" key="1">
    <citation type="submission" date="2013-12" db="EMBL/GenBank/DDBJ databases">
        <title>A Varibaculum cambriense genome reconstructed from a premature infant gut community with otherwise low bacterial novelty that shifts toward anaerobic metabolism during the third week of life.</title>
        <authorList>
            <person name="Brown C.T."/>
            <person name="Sharon I."/>
            <person name="Thomas B.C."/>
            <person name="Castelle C.J."/>
            <person name="Morowitz M.J."/>
            <person name="Banfield J.F."/>
        </authorList>
    </citation>
    <scope>NUCLEOTIDE SEQUENCE</scope>
</reference>
<dbReference type="EMBL" id="AZMM01017906">
    <property type="protein sequence ID" value="ETJ25204.1"/>
    <property type="molecule type" value="Genomic_DNA"/>
</dbReference>
<comment type="caution">
    <text evidence="2">The sequence shown here is derived from an EMBL/GenBank/DDBJ whole genome shotgun (WGS) entry which is preliminary data.</text>
</comment>
<protein>
    <submittedName>
        <fullName evidence="2">Uncharacterized protein</fullName>
    </submittedName>
</protein>
<feature type="compositionally biased region" description="Polar residues" evidence="1">
    <location>
        <begin position="11"/>
        <end position="21"/>
    </location>
</feature>
<evidence type="ECO:0000256" key="1">
    <source>
        <dbReference type="SAM" id="MobiDB-lite"/>
    </source>
</evidence>
<accession>W1X8R3</accession>
<organism evidence="2">
    <name type="scientific">human gut metagenome</name>
    <dbReference type="NCBI Taxonomy" id="408170"/>
    <lineage>
        <taxon>unclassified sequences</taxon>
        <taxon>metagenomes</taxon>
        <taxon>organismal metagenomes</taxon>
    </lineage>
</organism>
<evidence type="ECO:0000313" key="2">
    <source>
        <dbReference type="EMBL" id="ETJ25204.1"/>
    </source>
</evidence>